<dbReference type="InterPro" id="IPR045063">
    <property type="entry name" value="Dynamin_N"/>
</dbReference>
<dbReference type="OrthoDB" id="5981483at2759"/>
<comment type="caution">
    <text evidence="2">The sequence shown here is derived from an EMBL/GenBank/DDBJ whole genome shotgun (WGS) entry which is preliminary data.</text>
</comment>
<organism evidence="2 3">
    <name type="scientific">Pocillopora damicornis</name>
    <name type="common">Cauliflower coral</name>
    <name type="synonym">Millepora damicornis</name>
    <dbReference type="NCBI Taxonomy" id="46731"/>
    <lineage>
        <taxon>Eukaryota</taxon>
        <taxon>Metazoa</taxon>
        <taxon>Cnidaria</taxon>
        <taxon>Anthozoa</taxon>
        <taxon>Hexacorallia</taxon>
        <taxon>Scleractinia</taxon>
        <taxon>Astrocoeniina</taxon>
        <taxon>Pocilloporidae</taxon>
        <taxon>Pocillopora</taxon>
    </lineage>
</organism>
<evidence type="ECO:0000259" key="1">
    <source>
        <dbReference type="Pfam" id="PF00350"/>
    </source>
</evidence>
<name>A0A3M6UH22_POCDA</name>
<evidence type="ECO:0000313" key="3">
    <source>
        <dbReference type="Proteomes" id="UP000275408"/>
    </source>
</evidence>
<keyword evidence="3" id="KW-1185">Reference proteome</keyword>
<dbReference type="InterPro" id="IPR027417">
    <property type="entry name" value="P-loop_NTPase"/>
</dbReference>
<dbReference type="AlphaFoldDB" id="A0A3M6UH22"/>
<dbReference type="SUPFAM" id="SSF52540">
    <property type="entry name" value="P-loop containing nucleoside triphosphate hydrolases"/>
    <property type="match status" value="1"/>
</dbReference>
<dbReference type="PANTHER" id="PTHR26392:SF92">
    <property type="entry name" value="PROTEIN KINASE DOMAIN-CONTAINING PROTEIN"/>
    <property type="match status" value="1"/>
</dbReference>
<dbReference type="PANTHER" id="PTHR26392">
    <property type="entry name" value="MITOGEN-ACTIVATED PROTEIN KINASE KINASE KINASE 7-RELATED"/>
    <property type="match status" value="1"/>
</dbReference>
<accession>A0A3M6UH22</accession>
<dbReference type="Gene3D" id="3.40.50.300">
    <property type="entry name" value="P-loop containing nucleotide triphosphate hydrolases"/>
    <property type="match status" value="1"/>
</dbReference>
<feature type="domain" description="Dynamin N-terminal" evidence="1">
    <location>
        <begin position="72"/>
        <end position="209"/>
    </location>
</feature>
<dbReference type="Pfam" id="PF00350">
    <property type="entry name" value="Dynamin_N"/>
    <property type="match status" value="1"/>
</dbReference>
<reference evidence="2 3" key="1">
    <citation type="journal article" date="2018" name="Sci. Rep.">
        <title>Comparative analysis of the Pocillopora damicornis genome highlights role of immune system in coral evolution.</title>
        <authorList>
            <person name="Cunning R."/>
            <person name="Bay R.A."/>
            <person name="Gillette P."/>
            <person name="Baker A.C."/>
            <person name="Traylor-Knowles N."/>
        </authorList>
    </citation>
    <scope>NUCLEOTIDE SEQUENCE [LARGE SCALE GENOMIC DNA]</scope>
    <source>
        <strain evidence="2">RSMAS</strain>
        <tissue evidence="2">Whole animal</tissue>
    </source>
</reference>
<gene>
    <name evidence="2" type="ORF">pdam_00024065</name>
</gene>
<sequence>SYNPIKAFTILLEARAENARKRKELLSLFSRANDLLGRLEKEESRLLPLSGRSIRRTMEHHIDQLKRENVHILVAGETSAGKSSLINLILGEEVLPSNFLPTTSAICELKYGKERQIVLHYKEADSTKEKRQETFGFVDPAELQKYVGGAKQKKCSNYEKIEIFLPHQLLEKGIAIVDSPGIGETKHMTEMVTEYLTQALAFVYVINTPNSGGVKEDRIEELLQSTMRKVFEKIHEDLPQGSQNEPLENEFQSNCALFLCNKWEYVLNNEDANPDEVKEDVIRKLKNCWPGLVTEDQVFFMSVKDAKKAAKDGRVSDDFVNFMNSMGSMIFKSCKTRLEIHWR</sequence>
<dbReference type="EMBL" id="RCHS01001551">
    <property type="protein sequence ID" value="RMX52967.1"/>
    <property type="molecule type" value="Genomic_DNA"/>
</dbReference>
<feature type="non-terminal residue" evidence="2">
    <location>
        <position position="1"/>
    </location>
</feature>
<proteinExistence type="predicted"/>
<dbReference type="STRING" id="46731.A0A3M6UH22"/>
<dbReference type="Proteomes" id="UP000275408">
    <property type="component" value="Unassembled WGS sequence"/>
</dbReference>
<protein>
    <recommendedName>
        <fullName evidence="1">Dynamin N-terminal domain-containing protein</fullName>
    </recommendedName>
</protein>
<evidence type="ECO:0000313" key="2">
    <source>
        <dbReference type="EMBL" id="RMX52967.1"/>
    </source>
</evidence>